<organism evidence="1">
    <name type="scientific">gut metagenome</name>
    <dbReference type="NCBI Taxonomy" id="749906"/>
    <lineage>
        <taxon>unclassified sequences</taxon>
        <taxon>metagenomes</taxon>
        <taxon>organismal metagenomes</taxon>
    </lineage>
</organism>
<protein>
    <submittedName>
        <fullName evidence="1">Uncharacterized protein</fullName>
    </submittedName>
</protein>
<reference evidence="1" key="1">
    <citation type="journal article" date="2012" name="PLoS ONE">
        <title>Gene sets for utilization of primary and secondary nutrition supplies in the distal gut of endangered iberian lynx.</title>
        <authorList>
            <person name="Alcaide M."/>
            <person name="Messina E."/>
            <person name="Richter M."/>
            <person name="Bargiela R."/>
            <person name="Peplies J."/>
            <person name="Huws S.A."/>
            <person name="Newbold C.J."/>
            <person name="Golyshin P.N."/>
            <person name="Simon M.A."/>
            <person name="Lopez G."/>
            <person name="Yakimov M.M."/>
            <person name="Ferrer M."/>
        </authorList>
    </citation>
    <scope>NUCLEOTIDE SEQUENCE</scope>
</reference>
<dbReference type="AlphaFoldDB" id="J9GUU7"/>
<name>J9GUU7_9ZZZZ</name>
<accession>J9GUU7</accession>
<proteinExistence type="predicted"/>
<gene>
    <name evidence="1" type="ORF">EVA_07633</name>
</gene>
<comment type="caution">
    <text evidence="1">The sequence shown here is derived from an EMBL/GenBank/DDBJ whole genome shotgun (WGS) entry which is preliminary data.</text>
</comment>
<dbReference type="EMBL" id="AMCI01001874">
    <property type="protein sequence ID" value="EJX04260.1"/>
    <property type="molecule type" value="Genomic_DNA"/>
</dbReference>
<evidence type="ECO:0000313" key="1">
    <source>
        <dbReference type="EMBL" id="EJX04260.1"/>
    </source>
</evidence>
<sequence>MLTVNGHQLVAKRIVTGMQTHCQGDRGFCGEFIHLTRQAGGRYRHTTARQAVAVIVKEKFDRLDHVVQVLQRFAHPHQNNVGNNSIVRIRHSVSLTQFAFGPPKLAHNLRSGKIAVKALLACRAEQAPHRTTGLGRNTERAAVIFRNKDRFNRVTVTDVKEPLSRPVRRLFFRQRLRRANFGEILEFRTKCLGQIRHLVEITFNMTMKPATKLRSAERLFSDTGTPFDQAVPIHVEQVDFLGGGRLFDNVGHFSILLPSD</sequence>